<keyword evidence="14 18" id="KW-0472">Membrane</keyword>
<dbReference type="STRING" id="1579316.RC74_19520"/>
<dbReference type="SMART" id="SM00387">
    <property type="entry name" value="HATPase_c"/>
    <property type="match status" value="1"/>
</dbReference>
<keyword evidence="9" id="KW-0547">Nucleotide-binding</keyword>
<accession>A0A126V654</accession>
<evidence type="ECO:0000256" key="2">
    <source>
        <dbReference type="ARBA" id="ARBA00004429"/>
    </source>
</evidence>
<dbReference type="InterPro" id="IPR036890">
    <property type="entry name" value="HATPase_C_sf"/>
</dbReference>
<dbReference type="SUPFAM" id="SSF103190">
    <property type="entry name" value="Sensory domain-like"/>
    <property type="match status" value="1"/>
</dbReference>
<organism evidence="20 21">
    <name type="scientific">Falsihalocynthiibacter arcticus</name>
    <dbReference type="NCBI Taxonomy" id="1579316"/>
    <lineage>
        <taxon>Bacteria</taxon>
        <taxon>Pseudomonadati</taxon>
        <taxon>Pseudomonadota</taxon>
        <taxon>Alphaproteobacteria</taxon>
        <taxon>Rhodobacterales</taxon>
        <taxon>Roseobacteraceae</taxon>
        <taxon>Falsihalocynthiibacter</taxon>
    </lineage>
</organism>
<evidence type="ECO:0000256" key="3">
    <source>
        <dbReference type="ARBA" id="ARBA00012438"/>
    </source>
</evidence>
<dbReference type="FunFam" id="1.10.287.130:FF:000049">
    <property type="entry name" value="C4-dicarboxylate transport sensor protein DctB"/>
    <property type="match status" value="1"/>
</dbReference>
<dbReference type="Proteomes" id="UP000070371">
    <property type="component" value="Chromosome"/>
</dbReference>
<keyword evidence="11" id="KW-0067">ATP-binding</keyword>
<dbReference type="EC" id="2.7.13.3" evidence="3"/>
<keyword evidence="7" id="KW-0808">Transferase</keyword>
<evidence type="ECO:0000256" key="5">
    <source>
        <dbReference type="ARBA" id="ARBA00022519"/>
    </source>
</evidence>
<dbReference type="Gene3D" id="3.30.565.10">
    <property type="entry name" value="Histidine kinase-like ATPase, C-terminal domain"/>
    <property type="match status" value="1"/>
</dbReference>
<keyword evidence="13" id="KW-0902">Two-component regulatory system</keyword>
<evidence type="ECO:0000256" key="11">
    <source>
        <dbReference type="ARBA" id="ARBA00022840"/>
    </source>
</evidence>
<evidence type="ECO:0000313" key="21">
    <source>
        <dbReference type="Proteomes" id="UP000070371"/>
    </source>
</evidence>
<dbReference type="Pfam" id="PF02518">
    <property type="entry name" value="HATPase_c"/>
    <property type="match status" value="1"/>
</dbReference>
<evidence type="ECO:0000256" key="17">
    <source>
        <dbReference type="SAM" id="Coils"/>
    </source>
</evidence>
<dbReference type="InterPro" id="IPR003661">
    <property type="entry name" value="HisK_dim/P_dom"/>
</dbReference>
<name>A0A126V654_9RHOB</name>
<keyword evidence="4" id="KW-1003">Cell membrane</keyword>
<keyword evidence="8 18" id="KW-0812">Transmembrane</keyword>
<evidence type="ECO:0000256" key="16">
    <source>
        <dbReference type="ARBA" id="ARBA00073143"/>
    </source>
</evidence>
<evidence type="ECO:0000256" key="10">
    <source>
        <dbReference type="ARBA" id="ARBA00022777"/>
    </source>
</evidence>
<evidence type="ECO:0000256" key="6">
    <source>
        <dbReference type="ARBA" id="ARBA00022553"/>
    </source>
</evidence>
<dbReference type="SMART" id="SM00388">
    <property type="entry name" value="HisKA"/>
    <property type="match status" value="1"/>
</dbReference>
<keyword evidence="5" id="KW-0997">Cell inner membrane</keyword>
<evidence type="ECO:0000256" key="7">
    <source>
        <dbReference type="ARBA" id="ARBA00022679"/>
    </source>
</evidence>
<gene>
    <name evidence="20" type="ORF">RC74_19520</name>
</gene>
<keyword evidence="6" id="KW-0597">Phosphoprotein</keyword>
<dbReference type="PIRSF" id="PIRSF036431">
    <property type="entry name" value="STHK_DctB"/>
    <property type="match status" value="1"/>
</dbReference>
<dbReference type="OrthoDB" id="7568856at2"/>
<feature type="coiled-coil region" evidence="17">
    <location>
        <begin position="326"/>
        <end position="360"/>
    </location>
</feature>
<dbReference type="GO" id="GO:0000155">
    <property type="term" value="F:phosphorelay sensor kinase activity"/>
    <property type="evidence" value="ECO:0007669"/>
    <property type="project" value="InterPro"/>
</dbReference>
<dbReference type="SUPFAM" id="SSF55874">
    <property type="entry name" value="ATPase domain of HSP90 chaperone/DNA topoisomerase II/histidine kinase"/>
    <property type="match status" value="1"/>
</dbReference>
<dbReference type="GO" id="GO:0005524">
    <property type="term" value="F:ATP binding"/>
    <property type="evidence" value="ECO:0007669"/>
    <property type="project" value="UniProtKB-KW"/>
</dbReference>
<feature type="transmembrane region" description="Helical" evidence="18">
    <location>
        <begin position="7"/>
        <end position="27"/>
    </location>
</feature>
<keyword evidence="12 18" id="KW-1133">Transmembrane helix</keyword>
<keyword evidence="21" id="KW-1185">Reference proteome</keyword>
<dbReference type="RefSeq" id="WP_039000557.1">
    <property type="nucleotide sequence ID" value="NZ_CP014327.1"/>
</dbReference>
<feature type="domain" description="Histidine kinase" evidence="19">
    <location>
        <begin position="369"/>
        <end position="582"/>
    </location>
</feature>
<dbReference type="Gene3D" id="1.10.287.130">
    <property type="match status" value="1"/>
</dbReference>
<dbReference type="EMBL" id="CP014327">
    <property type="protein sequence ID" value="AML53762.1"/>
    <property type="molecule type" value="Genomic_DNA"/>
</dbReference>
<evidence type="ECO:0000256" key="13">
    <source>
        <dbReference type="ARBA" id="ARBA00023012"/>
    </source>
</evidence>
<dbReference type="CDD" id="cd00082">
    <property type="entry name" value="HisKA"/>
    <property type="match status" value="1"/>
</dbReference>
<evidence type="ECO:0000313" key="20">
    <source>
        <dbReference type="EMBL" id="AML53762.1"/>
    </source>
</evidence>
<dbReference type="Pfam" id="PF00512">
    <property type="entry name" value="HisKA"/>
    <property type="match status" value="1"/>
</dbReference>
<dbReference type="SUPFAM" id="SSF47384">
    <property type="entry name" value="Homodimeric domain of signal transducing histidine kinase"/>
    <property type="match status" value="1"/>
</dbReference>
<evidence type="ECO:0000256" key="18">
    <source>
        <dbReference type="SAM" id="Phobius"/>
    </source>
</evidence>
<dbReference type="Gene3D" id="3.30.450.20">
    <property type="entry name" value="PAS domain"/>
    <property type="match status" value="2"/>
</dbReference>
<evidence type="ECO:0000259" key="19">
    <source>
        <dbReference type="PROSITE" id="PS50109"/>
    </source>
</evidence>
<comment type="catalytic activity">
    <reaction evidence="1">
        <text>ATP + protein L-histidine = ADP + protein N-phospho-L-histidine.</text>
        <dbReference type="EC" id="2.7.13.3"/>
    </reaction>
</comment>
<proteinExistence type="predicted"/>
<dbReference type="InterPro" id="IPR005467">
    <property type="entry name" value="His_kinase_dom"/>
</dbReference>
<dbReference type="AlphaFoldDB" id="A0A126V654"/>
<keyword evidence="17" id="KW-0175">Coiled coil</keyword>
<dbReference type="InterPro" id="IPR017055">
    <property type="entry name" value="Sig_transdc_His_kinase_DctB"/>
</dbReference>
<evidence type="ECO:0000256" key="9">
    <source>
        <dbReference type="ARBA" id="ARBA00022741"/>
    </source>
</evidence>
<keyword evidence="10" id="KW-0418">Kinase</keyword>
<evidence type="ECO:0000256" key="15">
    <source>
        <dbReference type="ARBA" id="ARBA00059004"/>
    </source>
</evidence>
<evidence type="ECO:0000256" key="14">
    <source>
        <dbReference type="ARBA" id="ARBA00023136"/>
    </source>
</evidence>
<dbReference type="InterPro" id="IPR029151">
    <property type="entry name" value="Sensor-like_sf"/>
</dbReference>
<sequence>MPRRFGAIIAYLCAVTGFSALVWWFAFTAALTPLAERGHADLSLASDRLVGELQRFQQVGVLLADHPSLLSLAKGGVDPDAFSVLLEAADKTGPLEIFLVGADGEVLASSKGVKTNERNQNSKAYFQRAMDGALGASHFLIEDIGARIFYFSAPLLAGGAPFGAVVVKVDIEAVEESDWRGDPQAIFFTDEAGVVFVSNRSELLFRERNALIPLENPHPFLEHSTQIISGHEIWRTNGWPYIPARALHLTQPVPVIGMTGEVLISTAPAERNAWLQALVAAALCVTFGAFLYLASERRRGLADLLAVEAEAKAELEGRVQLRTQELSNANTDLRREITEREEAESALKQAQADLVQASKLTALGEMSAGISHELNQPLMAIRSFAENAEVFLERGNTEVAGQNLARISELSRRMGRIIKNLRAFARQEYEPITNVDICSVVDAVLEMSEERLLREGIAVDWQRPQTSIWARGGEVRLQQVLTNLLANAADAMDASALKKVSIRIDAQPETCRIHLRDFGPGIDAPEKIFDPFYSTKKIGAAEGMGLGLSISYGLIQSFGGNIRGRNHPEGGAEFIVELAAARTGVQEE</sequence>
<evidence type="ECO:0000256" key="1">
    <source>
        <dbReference type="ARBA" id="ARBA00000085"/>
    </source>
</evidence>
<dbReference type="InterPro" id="IPR004358">
    <property type="entry name" value="Sig_transdc_His_kin-like_C"/>
</dbReference>
<comment type="function">
    <text evidence="15">Member of the two-component regulatory system DctB/DctD involved in the transport of C4-dicarboxylates. DctB functions as a membrane-associated protein kinase that phosphorylates DctD in response to environmental signals.</text>
</comment>
<reference evidence="20 21" key="1">
    <citation type="submission" date="2016-02" db="EMBL/GenBank/DDBJ databases">
        <title>Complete genome sequence of Halocynthiibacter arcticus PAMC 20958t from arctic marine sediment.</title>
        <authorList>
            <person name="Lee Y.M."/>
            <person name="Baek K."/>
            <person name="Lee H.K."/>
            <person name="Shin S.C."/>
        </authorList>
    </citation>
    <scope>NUCLEOTIDE SEQUENCE [LARGE SCALE GENOMIC DNA]</scope>
    <source>
        <strain evidence="20">PAMC 20958</strain>
    </source>
</reference>
<dbReference type="InterPro" id="IPR036097">
    <property type="entry name" value="HisK_dim/P_sf"/>
</dbReference>
<dbReference type="PANTHER" id="PTHR43065:SF46">
    <property type="entry name" value="C4-DICARBOXYLATE TRANSPORT SENSOR PROTEIN DCTB"/>
    <property type="match status" value="1"/>
</dbReference>
<dbReference type="PANTHER" id="PTHR43065">
    <property type="entry name" value="SENSOR HISTIDINE KINASE"/>
    <property type="match status" value="1"/>
</dbReference>
<evidence type="ECO:0000256" key="12">
    <source>
        <dbReference type="ARBA" id="ARBA00022989"/>
    </source>
</evidence>
<dbReference type="PROSITE" id="PS50109">
    <property type="entry name" value="HIS_KIN"/>
    <property type="match status" value="1"/>
</dbReference>
<protein>
    <recommendedName>
        <fullName evidence="16">C4-dicarboxylate transport sensor protein DctB</fullName>
        <ecNumber evidence="3">2.7.13.3</ecNumber>
    </recommendedName>
</protein>
<dbReference type="GO" id="GO:0005886">
    <property type="term" value="C:plasma membrane"/>
    <property type="evidence" value="ECO:0007669"/>
    <property type="project" value="UniProtKB-SubCell"/>
</dbReference>
<dbReference type="InterPro" id="IPR003594">
    <property type="entry name" value="HATPase_dom"/>
</dbReference>
<evidence type="ECO:0000256" key="4">
    <source>
        <dbReference type="ARBA" id="ARBA00022475"/>
    </source>
</evidence>
<dbReference type="KEGG" id="hat:RC74_19520"/>
<comment type="subcellular location">
    <subcellularLocation>
        <location evidence="2">Cell inner membrane</location>
        <topology evidence="2">Multi-pass membrane protein</topology>
    </subcellularLocation>
</comment>
<evidence type="ECO:0000256" key="8">
    <source>
        <dbReference type="ARBA" id="ARBA00022692"/>
    </source>
</evidence>
<dbReference type="PRINTS" id="PR00344">
    <property type="entry name" value="BCTRLSENSOR"/>
</dbReference>